<accession>A0A2V0QP10</accession>
<organism evidence="1 2">
    <name type="scientific">Pseudomonas syringae pv. actinidiae</name>
    <dbReference type="NCBI Taxonomy" id="103796"/>
    <lineage>
        <taxon>Bacteria</taxon>
        <taxon>Pseudomonadati</taxon>
        <taxon>Pseudomonadota</taxon>
        <taxon>Gammaproteobacteria</taxon>
        <taxon>Pseudomonadales</taxon>
        <taxon>Pseudomonadaceae</taxon>
        <taxon>Pseudomonas</taxon>
        <taxon>Pseudomonas syringae</taxon>
    </lineage>
</organism>
<dbReference type="EMBL" id="BGJZ01000285">
    <property type="protein sequence ID" value="GBH11965.1"/>
    <property type="molecule type" value="Genomic_DNA"/>
</dbReference>
<sequence>MIGRGRIDARTTGKNSAEVLSGYARAGEYLQQLRAIASIHSIAQGIEVTAKTVQRAQDRLTIGHEDVVPHGRIAARDTREVTKAASGIAEYFQVFVTFGQ</sequence>
<gene>
    <name evidence="1" type="ORF">KPSA1_05427</name>
</gene>
<evidence type="ECO:0000313" key="2">
    <source>
        <dbReference type="Proteomes" id="UP000247480"/>
    </source>
</evidence>
<reference evidence="1 2" key="1">
    <citation type="submission" date="2018-04" db="EMBL/GenBank/DDBJ databases">
        <title>Draft genome sequence of Pseudomonas syringae pv. actinidiae biovar 1 strains isolated from kiwifruit in Kagawa prefecture.</title>
        <authorList>
            <person name="Tabuchi M."/>
            <person name="Saito M."/>
            <person name="Fujiwara S."/>
            <person name="Sasa N."/>
            <person name="Akimitsu K."/>
            <person name="Gomi K."/>
            <person name="Konishi-Sugita S."/>
            <person name="Hamano K."/>
            <person name="Kataoka I."/>
        </authorList>
    </citation>
    <scope>NUCLEOTIDE SEQUENCE [LARGE SCALE GENOMIC DNA]</scope>
    <source>
        <strain evidence="1 2">MAFF212206</strain>
    </source>
</reference>
<proteinExistence type="predicted"/>
<dbReference type="AlphaFoldDB" id="A0A2V0QP10"/>
<evidence type="ECO:0000313" key="1">
    <source>
        <dbReference type="EMBL" id="GBH11965.1"/>
    </source>
</evidence>
<comment type="caution">
    <text evidence="1">The sequence shown here is derived from an EMBL/GenBank/DDBJ whole genome shotgun (WGS) entry which is preliminary data.</text>
</comment>
<name>A0A2V0QP10_PSESF</name>
<protein>
    <submittedName>
        <fullName evidence="1">Excinuclease UvrABC ATPase subunit</fullName>
    </submittedName>
</protein>
<dbReference type="Proteomes" id="UP000247480">
    <property type="component" value="Unassembled WGS sequence"/>
</dbReference>